<proteinExistence type="predicted"/>
<dbReference type="AlphaFoldDB" id="G9MFN6"/>
<dbReference type="Proteomes" id="UP000007115">
    <property type="component" value="Unassembled WGS sequence"/>
</dbReference>
<dbReference type="InParanoid" id="G9MFN6"/>
<comment type="caution">
    <text evidence="1">The sequence shown here is derived from an EMBL/GenBank/DDBJ whole genome shotgun (WGS) entry which is preliminary data.</text>
</comment>
<dbReference type="VEuPathDB" id="FungiDB:TRIVIDRAFT_217399"/>
<protein>
    <submittedName>
        <fullName evidence="1">Uncharacterized protein</fullName>
    </submittedName>
</protein>
<gene>
    <name evidence="1" type="ORF">TRIVIDRAFT_217399</name>
</gene>
<sequence>MVIDEVGCTTGAASLCAGAGVDETGGPGSGWGADPQGAAGNDSGGTWGAEAKLEWLGVFVIYILRKEDNGTGVWQFYKWL</sequence>
<dbReference type="RefSeq" id="XP_013961005.1">
    <property type="nucleotide sequence ID" value="XM_014105530.1"/>
</dbReference>
<keyword evidence="2" id="KW-1185">Reference proteome</keyword>
<evidence type="ECO:0000313" key="2">
    <source>
        <dbReference type="Proteomes" id="UP000007115"/>
    </source>
</evidence>
<reference evidence="1 2" key="1">
    <citation type="journal article" date="2011" name="Genome Biol.">
        <title>Comparative genome sequence analysis underscores mycoparasitism as the ancestral life style of Trichoderma.</title>
        <authorList>
            <person name="Kubicek C.P."/>
            <person name="Herrera-Estrella A."/>
            <person name="Seidl-Seiboth V."/>
            <person name="Martinez D.A."/>
            <person name="Druzhinina I.S."/>
            <person name="Thon M."/>
            <person name="Zeilinger S."/>
            <person name="Casas-Flores S."/>
            <person name="Horwitz B.A."/>
            <person name="Mukherjee P.K."/>
            <person name="Mukherjee M."/>
            <person name="Kredics L."/>
            <person name="Alcaraz L.D."/>
            <person name="Aerts A."/>
            <person name="Antal Z."/>
            <person name="Atanasova L."/>
            <person name="Cervantes-Badillo M.G."/>
            <person name="Challacombe J."/>
            <person name="Chertkov O."/>
            <person name="McCluskey K."/>
            <person name="Coulpier F."/>
            <person name="Deshpande N."/>
            <person name="von Doehren H."/>
            <person name="Ebbole D.J."/>
            <person name="Esquivel-Naranjo E.U."/>
            <person name="Fekete E."/>
            <person name="Flipphi M."/>
            <person name="Glaser F."/>
            <person name="Gomez-Rodriguez E.Y."/>
            <person name="Gruber S."/>
            <person name="Han C."/>
            <person name="Henrissat B."/>
            <person name="Hermosa R."/>
            <person name="Hernandez-Onate M."/>
            <person name="Karaffa L."/>
            <person name="Kosti I."/>
            <person name="Le Crom S."/>
            <person name="Lindquist E."/>
            <person name="Lucas S."/>
            <person name="Luebeck M."/>
            <person name="Luebeck P.S."/>
            <person name="Margeot A."/>
            <person name="Metz B."/>
            <person name="Misra M."/>
            <person name="Nevalainen H."/>
            <person name="Omann M."/>
            <person name="Packer N."/>
            <person name="Perrone G."/>
            <person name="Uresti-Rivera E.E."/>
            <person name="Salamov A."/>
            <person name="Schmoll M."/>
            <person name="Seiboth B."/>
            <person name="Shapiro H."/>
            <person name="Sukno S."/>
            <person name="Tamayo-Ramos J.A."/>
            <person name="Tisch D."/>
            <person name="Wiest A."/>
            <person name="Wilkinson H.H."/>
            <person name="Zhang M."/>
            <person name="Coutinho P.M."/>
            <person name="Kenerley C.M."/>
            <person name="Monte E."/>
            <person name="Baker S.E."/>
            <person name="Grigoriev I.V."/>
        </authorList>
    </citation>
    <scope>NUCLEOTIDE SEQUENCE [LARGE SCALE GENOMIC DNA]</scope>
    <source>
        <strain evidence="2">Gv29-8 / FGSC 10586</strain>
    </source>
</reference>
<dbReference type="GeneID" id="25791274"/>
<organism evidence="1 2">
    <name type="scientific">Hypocrea virens (strain Gv29-8 / FGSC 10586)</name>
    <name type="common">Gliocladium virens</name>
    <name type="synonym">Trichoderma virens</name>
    <dbReference type="NCBI Taxonomy" id="413071"/>
    <lineage>
        <taxon>Eukaryota</taxon>
        <taxon>Fungi</taxon>
        <taxon>Dikarya</taxon>
        <taxon>Ascomycota</taxon>
        <taxon>Pezizomycotina</taxon>
        <taxon>Sordariomycetes</taxon>
        <taxon>Hypocreomycetidae</taxon>
        <taxon>Hypocreales</taxon>
        <taxon>Hypocreaceae</taxon>
        <taxon>Trichoderma</taxon>
    </lineage>
</organism>
<dbReference type="HOGENOM" id="CLU_2590081_0_0_1"/>
<evidence type="ECO:0000313" key="1">
    <source>
        <dbReference type="EMBL" id="EHK26784.1"/>
    </source>
</evidence>
<accession>G9MFN6</accession>
<dbReference type="EMBL" id="ABDF02000001">
    <property type="protein sequence ID" value="EHK26784.1"/>
    <property type="molecule type" value="Genomic_DNA"/>
</dbReference>
<name>G9MFN6_HYPVG</name>